<dbReference type="KEGG" id="copr:Cop2CBH44_01800"/>
<dbReference type="RefSeq" id="WP_200755373.1">
    <property type="nucleotide sequence ID" value="NZ_AP023322.1"/>
</dbReference>
<dbReference type="Gene3D" id="2.60.40.1080">
    <property type="match status" value="1"/>
</dbReference>
<dbReference type="AlphaFoldDB" id="A0A7G1HW05"/>
<organism evidence="1 2">
    <name type="scientific">Coprobacter secundus subsp. similis</name>
    <dbReference type="NCBI Taxonomy" id="2751153"/>
    <lineage>
        <taxon>Bacteria</taxon>
        <taxon>Pseudomonadati</taxon>
        <taxon>Bacteroidota</taxon>
        <taxon>Bacteroidia</taxon>
        <taxon>Bacteroidales</taxon>
        <taxon>Barnesiellaceae</taxon>
        <taxon>Coprobacter</taxon>
    </lineage>
</organism>
<dbReference type="EMBL" id="AP023322">
    <property type="protein sequence ID" value="BCI61827.1"/>
    <property type="molecule type" value="Genomic_DNA"/>
</dbReference>
<dbReference type="SUPFAM" id="SSF49373">
    <property type="entry name" value="Invasin/intimin cell-adhesion fragments"/>
    <property type="match status" value="1"/>
</dbReference>
<dbReference type="PROSITE" id="PS51257">
    <property type="entry name" value="PROKAR_LIPOPROTEIN"/>
    <property type="match status" value="1"/>
</dbReference>
<proteinExistence type="predicted"/>
<protein>
    <recommendedName>
        <fullName evidence="3">BIG2 domain-containing protein</fullName>
    </recommendedName>
</protein>
<sequence length="211" mass="23253">MKKILFIALLSSIICGCSKDEPLTLNTESITLYPGEMYELTANAAATFRSENPFVATLVGESSIKAMHVGKTIIKVSSENGSKNCTVEVKSKINLYQDPVFAFGESQEYVKSKETRALVSSSSTSCIYRDTNPQRTVIYNFDNDRLSSIGVTNPLSEASKLGDFLSEKYQLIKIGEGDFAGYFVNGETDKWDVMAGVKVTTSYILVTYIPR</sequence>
<name>A0A7G1HW05_9BACT</name>
<dbReference type="Proteomes" id="UP000594042">
    <property type="component" value="Chromosome"/>
</dbReference>
<keyword evidence="2" id="KW-1185">Reference proteome</keyword>
<evidence type="ECO:0000313" key="1">
    <source>
        <dbReference type="EMBL" id="BCI61827.1"/>
    </source>
</evidence>
<accession>A0A7G1HW05</accession>
<evidence type="ECO:0000313" key="2">
    <source>
        <dbReference type="Proteomes" id="UP000594042"/>
    </source>
</evidence>
<evidence type="ECO:0008006" key="3">
    <source>
        <dbReference type="Google" id="ProtNLM"/>
    </source>
</evidence>
<dbReference type="InterPro" id="IPR008964">
    <property type="entry name" value="Invasin/intimin_cell_adhesion"/>
</dbReference>
<reference evidence="2" key="1">
    <citation type="submission" date="2020-07" db="EMBL/GenBank/DDBJ databases">
        <title>Complete genome sequencing of Coprobacter sp. strain 2CBH44.</title>
        <authorList>
            <person name="Sakamoto M."/>
            <person name="Murakami T."/>
            <person name="Mori H."/>
        </authorList>
    </citation>
    <scope>NUCLEOTIDE SEQUENCE [LARGE SCALE GENOMIC DNA]</scope>
    <source>
        <strain evidence="2">2CBH44</strain>
    </source>
</reference>
<gene>
    <name evidence="1" type="ORF">Cop2CBH44_01800</name>
</gene>